<proteinExistence type="predicted"/>
<dbReference type="InterPro" id="IPR052550">
    <property type="entry name" value="Pyrimidine_5'-ntase_YjjG"/>
</dbReference>
<dbReference type="Gene3D" id="1.10.150.240">
    <property type="entry name" value="Putative phosphatase, domain 2"/>
    <property type="match status" value="1"/>
</dbReference>
<dbReference type="SUPFAM" id="SSF56784">
    <property type="entry name" value="HAD-like"/>
    <property type="match status" value="1"/>
</dbReference>
<dbReference type="InterPro" id="IPR011951">
    <property type="entry name" value="HAD-SF_hydro_IA_YjjG/PynA"/>
</dbReference>
<dbReference type="InterPro" id="IPR023214">
    <property type="entry name" value="HAD_sf"/>
</dbReference>
<dbReference type="InterPro" id="IPR036412">
    <property type="entry name" value="HAD-like_sf"/>
</dbReference>
<dbReference type="PANTHER" id="PTHR47478:SF1">
    <property type="entry name" value="PYRIMIDINE 5'-NUCLEOTIDASE YJJG"/>
    <property type="match status" value="1"/>
</dbReference>
<comment type="caution">
    <text evidence="1">The sequence shown here is derived from an EMBL/GenBank/DDBJ whole genome shotgun (WGS) entry which is preliminary data.</text>
</comment>
<gene>
    <name evidence="1" type="ORF">G3O08_02655</name>
</gene>
<dbReference type="Gene3D" id="3.40.50.1000">
    <property type="entry name" value="HAD superfamily/HAD-like"/>
    <property type="match status" value="1"/>
</dbReference>
<dbReference type="InterPro" id="IPR006439">
    <property type="entry name" value="HAD-SF_hydro_IA"/>
</dbReference>
<dbReference type="PANTHER" id="PTHR47478">
    <property type="match status" value="1"/>
</dbReference>
<dbReference type="Pfam" id="PF00702">
    <property type="entry name" value="Hydrolase"/>
    <property type="match status" value="1"/>
</dbReference>
<evidence type="ECO:0000313" key="1">
    <source>
        <dbReference type="EMBL" id="NEN22401.1"/>
    </source>
</evidence>
<protein>
    <submittedName>
        <fullName evidence="1">Noncanonical pyrimidine nucleotidase, YjjG family</fullName>
    </submittedName>
</protein>
<dbReference type="InterPro" id="IPR023198">
    <property type="entry name" value="PGP-like_dom2"/>
</dbReference>
<dbReference type="RefSeq" id="WP_163283130.1">
    <property type="nucleotide sequence ID" value="NZ_JAAGVY010000003.1"/>
</dbReference>
<dbReference type="GO" id="GO:0008253">
    <property type="term" value="F:5'-nucleotidase activity"/>
    <property type="evidence" value="ECO:0007669"/>
    <property type="project" value="InterPro"/>
</dbReference>
<dbReference type="NCBIfam" id="TIGR01549">
    <property type="entry name" value="HAD-SF-IA-v1"/>
    <property type="match status" value="1"/>
</dbReference>
<accession>A0A7K3WN24</accession>
<keyword evidence="2" id="KW-1185">Reference proteome</keyword>
<name>A0A7K3WN24_9FLAO</name>
<dbReference type="Proteomes" id="UP000486602">
    <property type="component" value="Unassembled WGS sequence"/>
</dbReference>
<evidence type="ECO:0000313" key="2">
    <source>
        <dbReference type="Proteomes" id="UP000486602"/>
    </source>
</evidence>
<dbReference type="SFLD" id="SFLDS00003">
    <property type="entry name" value="Haloacid_Dehalogenase"/>
    <property type="match status" value="1"/>
</dbReference>
<dbReference type="AlphaFoldDB" id="A0A7K3WN24"/>
<reference evidence="1 2" key="1">
    <citation type="submission" date="2020-02" db="EMBL/GenBank/DDBJ databases">
        <title>Out from the shadows clarifying the taxonomy of the family Cryomorphaceae and related taxa by utilizing the GTDB taxonomic framework.</title>
        <authorList>
            <person name="Bowman J.P."/>
        </authorList>
    </citation>
    <scope>NUCLEOTIDE SEQUENCE [LARGE SCALE GENOMIC DNA]</scope>
    <source>
        <strain evidence="1 2">QSSC 1-22</strain>
    </source>
</reference>
<dbReference type="NCBIfam" id="TIGR02254">
    <property type="entry name" value="YjjG_YfnB"/>
    <property type="match status" value="1"/>
</dbReference>
<dbReference type="EMBL" id="JAAGVY010000003">
    <property type="protein sequence ID" value="NEN22401.1"/>
    <property type="molecule type" value="Genomic_DNA"/>
</dbReference>
<sequence>MRRYKHLFFDLDRTLWDFDTNSKFALSEIYDTFNLKGEGVADLNEFISRYQLINERLWGWYRMGNIKKNDLRRRRFSEALAHFGCENEDLGVKLDENYIKISPYQKTLMPKAIETLEYLSEKYALHIITNGFEEVQNIKMQESGLQPFFKHIITSERAMARKPDPIVFNLACKLAKTIPADSLMIGDDLAADILGAKKVWMDQVYFNPLEISHDHDDITFEIKSLEELKVIL</sequence>
<dbReference type="SFLD" id="SFLDG01129">
    <property type="entry name" value="C1.5:_HAD__Beta-PGM__Phosphata"/>
    <property type="match status" value="1"/>
</dbReference>
<organism evidence="1 2">
    <name type="scientific">Cryomorpha ignava</name>
    <dbReference type="NCBI Taxonomy" id="101383"/>
    <lineage>
        <taxon>Bacteria</taxon>
        <taxon>Pseudomonadati</taxon>
        <taxon>Bacteroidota</taxon>
        <taxon>Flavobacteriia</taxon>
        <taxon>Flavobacteriales</taxon>
        <taxon>Cryomorphaceae</taxon>
        <taxon>Cryomorpha</taxon>
    </lineage>
</organism>